<reference evidence="3" key="1">
    <citation type="journal article" date="2019" name="Int. J. Syst. Evol. Microbiol.">
        <title>The Global Catalogue of Microorganisms (GCM) 10K type strain sequencing project: providing services to taxonomists for standard genome sequencing and annotation.</title>
        <authorList>
            <consortium name="The Broad Institute Genomics Platform"/>
            <consortium name="The Broad Institute Genome Sequencing Center for Infectious Disease"/>
            <person name="Wu L."/>
            <person name="Ma J."/>
        </authorList>
    </citation>
    <scope>NUCLEOTIDE SEQUENCE [LARGE SCALE GENOMIC DNA]</scope>
    <source>
        <strain evidence="3">KCTC 52277</strain>
    </source>
</reference>
<dbReference type="Proteomes" id="UP001595621">
    <property type="component" value="Unassembled WGS sequence"/>
</dbReference>
<keyword evidence="1" id="KW-0732">Signal</keyword>
<proteinExistence type="predicted"/>
<gene>
    <name evidence="2" type="ORF">ACFOE0_18140</name>
</gene>
<name>A0ABV7GH85_9GAMM</name>
<feature type="signal peptide" evidence="1">
    <location>
        <begin position="1"/>
        <end position="19"/>
    </location>
</feature>
<sequence>MKHFKLNTLALVLSGTALLWGCGSDNDAVETVQPPAPEPQVLTGVFLDSPVEGLGFSTASQSGLTDADGQFNYLAGEAINFTLGGIAFPEVTASAQVTPLTLFATDDPRTIEVVNTLRLLQSLDSNGVASGGITITAETTQALAGTTLDLSSEAFDAPLQQVMTTAGMDPDAMVSADAALAHFDDTLNPGYDLQDLDGNWLSFEFLTPRFGHNSEDSFDYRLAKWVIDTGILAVDEQRIDGTRFDREEYAIVIDDTGRITANDESENWIQLDSTKQMMLWWDGESHRQRIATSIKQAEHYAQSDLAGEWIIGNLYTPAHQIMDPGLLGTGLYHLTIDSEGATQLTDLKGTDEDENFTLNLNAHGRVMEDNQGYIQLSANKDVMVQVAVWDQLEQELMIGLKQPQTHVLAELEGNWFAVGLEIPLGENDAYGYSYDIDSVTIDSEGLMQWTHEATDDNEAELGLTENWQLTLEDNQLTDAESGRWIVNASYTVMFNIYPTTEGEGFAILIRR</sequence>
<dbReference type="RefSeq" id="WP_248934023.1">
    <property type="nucleotide sequence ID" value="NZ_JAKILF010000001.1"/>
</dbReference>
<keyword evidence="3" id="KW-1185">Reference proteome</keyword>
<evidence type="ECO:0000313" key="2">
    <source>
        <dbReference type="EMBL" id="MFC3140083.1"/>
    </source>
</evidence>
<dbReference type="EMBL" id="JBHRTD010000018">
    <property type="protein sequence ID" value="MFC3140083.1"/>
    <property type="molecule type" value="Genomic_DNA"/>
</dbReference>
<protein>
    <recommendedName>
        <fullName evidence="4">Carboxypeptidase regulatory-like domain-containing protein</fullName>
    </recommendedName>
</protein>
<evidence type="ECO:0000256" key="1">
    <source>
        <dbReference type="SAM" id="SignalP"/>
    </source>
</evidence>
<organism evidence="2 3">
    <name type="scientific">Shewanella submarina</name>
    <dbReference type="NCBI Taxonomy" id="2016376"/>
    <lineage>
        <taxon>Bacteria</taxon>
        <taxon>Pseudomonadati</taxon>
        <taxon>Pseudomonadota</taxon>
        <taxon>Gammaproteobacteria</taxon>
        <taxon>Alteromonadales</taxon>
        <taxon>Shewanellaceae</taxon>
        <taxon>Shewanella</taxon>
    </lineage>
</organism>
<feature type="chain" id="PRO_5047459936" description="Carboxypeptidase regulatory-like domain-containing protein" evidence="1">
    <location>
        <begin position="20"/>
        <end position="511"/>
    </location>
</feature>
<evidence type="ECO:0008006" key="4">
    <source>
        <dbReference type="Google" id="ProtNLM"/>
    </source>
</evidence>
<comment type="caution">
    <text evidence="2">The sequence shown here is derived from an EMBL/GenBank/DDBJ whole genome shotgun (WGS) entry which is preliminary data.</text>
</comment>
<accession>A0ABV7GH85</accession>
<evidence type="ECO:0000313" key="3">
    <source>
        <dbReference type="Proteomes" id="UP001595621"/>
    </source>
</evidence>